<dbReference type="InterPro" id="IPR024752">
    <property type="entry name" value="Myb/SANT-like_dom"/>
</dbReference>
<name>A0A9Q0JLZ7_9ROSI</name>
<dbReference type="Pfam" id="PF12776">
    <property type="entry name" value="Myb_DNA-bind_3"/>
    <property type="match status" value="1"/>
</dbReference>
<keyword evidence="3" id="KW-1185">Reference proteome</keyword>
<dbReference type="PANTHER" id="PTHR46250">
    <property type="entry name" value="MYB/SANT-LIKE DNA-BINDING DOMAIN PROTEIN-RELATED"/>
    <property type="match status" value="1"/>
</dbReference>
<comment type="caution">
    <text evidence="2">The sequence shown here is derived from an EMBL/GenBank/DDBJ whole genome shotgun (WGS) entry which is preliminary data.</text>
</comment>
<dbReference type="OrthoDB" id="1937691at2759"/>
<reference evidence="2" key="1">
    <citation type="submission" date="2022-02" db="EMBL/GenBank/DDBJ databases">
        <authorList>
            <person name="Henning P.M."/>
            <person name="McCubbin A.G."/>
            <person name="Shore J.S."/>
        </authorList>
    </citation>
    <scope>NUCLEOTIDE SEQUENCE</scope>
    <source>
        <strain evidence="2">F60SS</strain>
        <tissue evidence="2">Leaves</tissue>
    </source>
</reference>
<evidence type="ECO:0000259" key="1">
    <source>
        <dbReference type="Pfam" id="PF12776"/>
    </source>
</evidence>
<reference evidence="2" key="2">
    <citation type="journal article" date="2023" name="Plants (Basel)">
        <title>Annotation of the Turnera subulata (Passifloraceae) Draft Genome Reveals the S-Locus Evolved after the Divergence of Turneroideae from Passifloroideae in a Stepwise Manner.</title>
        <authorList>
            <person name="Henning P.M."/>
            <person name="Roalson E.H."/>
            <person name="Mir W."/>
            <person name="McCubbin A.G."/>
            <person name="Shore J.S."/>
        </authorList>
    </citation>
    <scope>NUCLEOTIDE SEQUENCE</scope>
    <source>
        <strain evidence="2">F60SS</strain>
    </source>
</reference>
<evidence type="ECO:0000313" key="2">
    <source>
        <dbReference type="EMBL" id="KAJ4846494.1"/>
    </source>
</evidence>
<dbReference type="AlphaFoldDB" id="A0A9Q0JLZ7"/>
<sequence>MVVGGFKADAGQFKPETYTLINRKLKEMMPNSDFKNDHIRNKIRRLREKYTACHEMLDKSGFWWNDVKMCVEVDNPEVAELWHKQNPKAKYQIGHPFPEYFKLLEIFGKDHAKGEASELLGGMFEQVVGTATPGTTPGTTPATTTGSDGATIGVGLAATEVTASDTATTSVKGKKRMKDSEVFANYVSGMDKRWEQEREDTAKIKIFEIMTEDVKRRKAIYLKPL</sequence>
<dbReference type="EMBL" id="JAKUCV010001414">
    <property type="protein sequence ID" value="KAJ4846494.1"/>
    <property type="molecule type" value="Genomic_DNA"/>
</dbReference>
<accession>A0A9Q0JLZ7</accession>
<protein>
    <recommendedName>
        <fullName evidence="1">Myb/SANT-like domain-containing protein</fullName>
    </recommendedName>
</protein>
<dbReference type="Proteomes" id="UP001141552">
    <property type="component" value="Unassembled WGS sequence"/>
</dbReference>
<organism evidence="2 3">
    <name type="scientific">Turnera subulata</name>
    <dbReference type="NCBI Taxonomy" id="218843"/>
    <lineage>
        <taxon>Eukaryota</taxon>
        <taxon>Viridiplantae</taxon>
        <taxon>Streptophyta</taxon>
        <taxon>Embryophyta</taxon>
        <taxon>Tracheophyta</taxon>
        <taxon>Spermatophyta</taxon>
        <taxon>Magnoliopsida</taxon>
        <taxon>eudicotyledons</taxon>
        <taxon>Gunneridae</taxon>
        <taxon>Pentapetalae</taxon>
        <taxon>rosids</taxon>
        <taxon>fabids</taxon>
        <taxon>Malpighiales</taxon>
        <taxon>Passifloraceae</taxon>
        <taxon>Turnera</taxon>
    </lineage>
</organism>
<dbReference type="PANTHER" id="PTHR46250:SF18">
    <property type="entry name" value="MYB_SANT-LIKE DOMAIN-CONTAINING PROTEIN"/>
    <property type="match status" value="1"/>
</dbReference>
<gene>
    <name evidence="2" type="ORF">Tsubulata_039983</name>
</gene>
<feature type="domain" description="Myb/SANT-like" evidence="1">
    <location>
        <begin position="5"/>
        <end position="74"/>
    </location>
</feature>
<feature type="non-terminal residue" evidence="2">
    <location>
        <position position="225"/>
    </location>
</feature>
<evidence type="ECO:0000313" key="3">
    <source>
        <dbReference type="Proteomes" id="UP001141552"/>
    </source>
</evidence>
<proteinExistence type="predicted"/>